<dbReference type="EMBL" id="HBUF01541879">
    <property type="protein sequence ID" value="CAG6755382.1"/>
    <property type="molecule type" value="Transcribed_RNA"/>
</dbReference>
<sequence>MECRFCLKSFDTKNKHRRHVIRCTKDPDFQPFVCHSCNTALTRKCALLAHISKDCSSGKNPCPVSNCSFTYYFRNVLVEHLKVSHGQVLKPEENLVFQNQSSFLKWKNYMESKTFSYYSLHCGEKKGYSYYYCQFDGSSRSHTKADADTARKRKTNSKGRVKTGSVCTSSIKVKKQENGSLLVTFLPSHCHEVSVSNLKYQPLNAETYAYIDQQIYLGVPLLEIRERLKNKFPGVNRTDFITMKSLRERRRRLLKHQNFENEETDYLDSIENVKMNYMEKIQSINTELMECINSENFPEHLLPHIEDVLSKLLTECSQGEKMSQEVQPQAKTSPGKQIYQQVPGPNYIKIETQSPIINKHGNIIPHEHEPVEFNDYIIEEVYDVLV</sequence>
<dbReference type="EMBL" id="HBUF01197020">
    <property type="protein sequence ID" value="CAG6660450.1"/>
    <property type="molecule type" value="Transcribed_RNA"/>
</dbReference>
<organism evidence="2">
    <name type="scientific">Cacopsylla melanoneura</name>
    <dbReference type="NCBI Taxonomy" id="428564"/>
    <lineage>
        <taxon>Eukaryota</taxon>
        <taxon>Metazoa</taxon>
        <taxon>Ecdysozoa</taxon>
        <taxon>Arthropoda</taxon>
        <taxon>Hexapoda</taxon>
        <taxon>Insecta</taxon>
        <taxon>Pterygota</taxon>
        <taxon>Neoptera</taxon>
        <taxon>Paraneoptera</taxon>
        <taxon>Hemiptera</taxon>
        <taxon>Sternorrhyncha</taxon>
        <taxon>Psylloidea</taxon>
        <taxon>Psyllidae</taxon>
        <taxon>Psyllinae</taxon>
        <taxon>Cacopsylla</taxon>
    </lineage>
</organism>
<dbReference type="EMBL" id="HBUF01541878">
    <property type="protein sequence ID" value="CAG6755381.1"/>
    <property type="molecule type" value="Transcribed_RNA"/>
</dbReference>
<proteinExistence type="predicted"/>
<dbReference type="EMBL" id="HBUF01037906">
    <property type="protein sequence ID" value="CAG6617127.1"/>
    <property type="molecule type" value="Transcribed_RNA"/>
</dbReference>
<evidence type="ECO:0000313" key="2">
    <source>
        <dbReference type="EMBL" id="CAG6617128.1"/>
    </source>
</evidence>
<dbReference type="EMBL" id="HBUF01197019">
    <property type="protein sequence ID" value="CAG6660449.1"/>
    <property type="molecule type" value="Transcribed_RNA"/>
</dbReference>
<dbReference type="EMBL" id="HBUF01381416">
    <property type="protein sequence ID" value="CAG6730441.1"/>
    <property type="molecule type" value="Transcribed_RNA"/>
</dbReference>
<feature type="compositionally biased region" description="Basic residues" evidence="1">
    <location>
        <begin position="151"/>
        <end position="161"/>
    </location>
</feature>
<feature type="region of interest" description="Disordered" evidence="1">
    <location>
        <begin position="140"/>
        <end position="161"/>
    </location>
</feature>
<dbReference type="InterPro" id="IPR052797">
    <property type="entry name" value="RegFact_GeneExpr_CellDeath"/>
</dbReference>
<reference evidence="2" key="1">
    <citation type="submission" date="2021-05" db="EMBL/GenBank/DDBJ databases">
        <authorList>
            <person name="Alioto T."/>
            <person name="Alioto T."/>
            <person name="Gomez Garrido J."/>
        </authorList>
    </citation>
    <scope>NUCLEOTIDE SEQUENCE</scope>
</reference>
<dbReference type="AlphaFoldDB" id="A0A8D8LY16"/>
<dbReference type="PANTHER" id="PTHR33936:SF25">
    <property type="entry name" value="C2H2-TYPE DOMAIN-CONTAINING PROTEIN"/>
    <property type="match status" value="1"/>
</dbReference>
<dbReference type="EMBL" id="HBUF01381417">
    <property type="protein sequence ID" value="CAG6730442.1"/>
    <property type="molecule type" value="Transcribed_RNA"/>
</dbReference>
<evidence type="ECO:0000256" key="1">
    <source>
        <dbReference type="SAM" id="MobiDB-lite"/>
    </source>
</evidence>
<dbReference type="EMBL" id="HBUF01037907">
    <property type="protein sequence ID" value="CAG6617128.1"/>
    <property type="molecule type" value="Transcribed_RNA"/>
</dbReference>
<accession>A0A8D8LY16</accession>
<dbReference type="PANTHER" id="PTHR33936">
    <property type="entry name" value="PROTEIN CBG17840"/>
    <property type="match status" value="1"/>
</dbReference>
<name>A0A8D8LY16_9HEMI</name>
<protein>
    <submittedName>
        <fullName evidence="2">Uncharacterized protein</fullName>
    </submittedName>
</protein>